<protein>
    <submittedName>
        <fullName evidence="1">Pectinesterase inhibitor domain containing protein</fullName>
    </submittedName>
</protein>
<dbReference type="EMBL" id="CM051407">
    <property type="protein sequence ID" value="KAJ4701074.1"/>
    <property type="molecule type" value="Genomic_DNA"/>
</dbReference>
<accession>A0ACC1WRQ9</accession>
<evidence type="ECO:0000313" key="1">
    <source>
        <dbReference type="EMBL" id="KAJ4701074.1"/>
    </source>
</evidence>
<evidence type="ECO:0000313" key="2">
    <source>
        <dbReference type="Proteomes" id="UP001164539"/>
    </source>
</evidence>
<name>A0ACC1WRQ9_MELAZ</name>
<comment type="caution">
    <text evidence="1">The sequence shown here is derived from an EMBL/GenBank/DDBJ whole genome shotgun (WGS) entry which is preliminary data.</text>
</comment>
<dbReference type="Proteomes" id="UP001164539">
    <property type="component" value="Chromosome 14"/>
</dbReference>
<reference evidence="1 2" key="1">
    <citation type="journal article" date="2023" name="Science">
        <title>Complex scaffold remodeling in plant triterpene biosynthesis.</title>
        <authorList>
            <person name="De La Pena R."/>
            <person name="Hodgson H."/>
            <person name="Liu J.C."/>
            <person name="Stephenson M.J."/>
            <person name="Martin A.C."/>
            <person name="Owen C."/>
            <person name="Harkess A."/>
            <person name="Leebens-Mack J."/>
            <person name="Jimenez L.E."/>
            <person name="Osbourn A."/>
            <person name="Sattely E.S."/>
        </authorList>
    </citation>
    <scope>NUCLEOTIDE SEQUENCE [LARGE SCALE GENOMIC DNA]</scope>
    <source>
        <strain evidence="2">cv. JPN11</strain>
        <tissue evidence="1">Leaf</tissue>
    </source>
</reference>
<gene>
    <name evidence="1" type="ORF">OWV82_024369</name>
</gene>
<organism evidence="1 2">
    <name type="scientific">Melia azedarach</name>
    <name type="common">Chinaberry tree</name>
    <dbReference type="NCBI Taxonomy" id="155640"/>
    <lineage>
        <taxon>Eukaryota</taxon>
        <taxon>Viridiplantae</taxon>
        <taxon>Streptophyta</taxon>
        <taxon>Embryophyta</taxon>
        <taxon>Tracheophyta</taxon>
        <taxon>Spermatophyta</taxon>
        <taxon>Magnoliopsida</taxon>
        <taxon>eudicotyledons</taxon>
        <taxon>Gunneridae</taxon>
        <taxon>Pentapetalae</taxon>
        <taxon>rosids</taxon>
        <taxon>malvids</taxon>
        <taxon>Sapindales</taxon>
        <taxon>Meliaceae</taxon>
        <taxon>Melia</taxon>
    </lineage>
</organism>
<keyword evidence="2" id="KW-1185">Reference proteome</keyword>
<sequence>MDSHNIFVKQVAAAAIAAFFLVFWSPSTTNAITLNSPSSLVANVCRKTINYAECVPALQLDSRTPSTSDLKALARIALEIAVANTTNSKAFIQELAESKSTKPSLKPALRQCVWAYEGSVASFNSAKSELDEDISSANYDAKVAGDGAVTCETVLNSTEADELTEIKARNYFLSLYSNIGSVITDKLGG</sequence>
<proteinExistence type="predicted"/>